<reference evidence="1 2" key="1">
    <citation type="submission" date="2017-03" db="EMBL/GenBank/DDBJ databases">
        <authorList>
            <person name="Afonso C.L."/>
            <person name="Miller P.J."/>
            <person name="Scott M.A."/>
            <person name="Spackman E."/>
            <person name="Goraichik I."/>
            <person name="Dimitrov K.M."/>
            <person name="Suarez D.L."/>
            <person name="Swayne D.E."/>
        </authorList>
    </citation>
    <scope>NUCLEOTIDE SEQUENCE [LARGE SCALE GENOMIC DNA]</scope>
    <source>
        <strain evidence="1 2">DNF00076</strain>
    </source>
</reference>
<accession>A0A2K0XLE6</accession>
<name>A0A2K0XLE6_9BACT</name>
<evidence type="ECO:0000313" key="1">
    <source>
        <dbReference type="EMBL" id="PNP95278.1"/>
    </source>
</evidence>
<proteinExistence type="predicted"/>
<gene>
    <name evidence="1" type="ORF">BFS16_06060</name>
</gene>
<sequence>MGYEAIFTVTKSYFWQSVGFQRIANLLKTRVFSTDALLARKYSNFGSAVVLFFQNAINTFNNQLSVKIKAQRRGTDVHGYSWQGDGEISS</sequence>
<evidence type="ECO:0000313" key="2">
    <source>
        <dbReference type="Proteomes" id="UP000236634"/>
    </source>
</evidence>
<protein>
    <submittedName>
        <fullName evidence="1">Uncharacterized protein</fullName>
    </submittedName>
</protein>
<organism evidence="1 2">
    <name type="scientific">Hoylesella timonensis</name>
    <dbReference type="NCBI Taxonomy" id="386414"/>
    <lineage>
        <taxon>Bacteria</taxon>
        <taxon>Pseudomonadati</taxon>
        <taxon>Bacteroidota</taxon>
        <taxon>Bacteroidia</taxon>
        <taxon>Bacteroidales</taxon>
        <taxon>Prevotellaceae</taxon>
        <taxon>Hoylesella</taxon>
    </lineage>
</organism>
<dbReference type="Proteomes" id="UP000236634">
    <property type="component" value="Unassembled WGS sequence"/>
</dbReference>
<dbReference type="EMBL" id="NBAX01000004">
    <property type="protein sequence ID" value="PNP95278.1"/>
    <property type="molecule type" value="Genomic_DNA"/>
</dbReference>
<comment type="caution">
    <text evidence="1">The sequence shown here is derived from an EMBL/GenBank/DDBJ whole genome shotgun (WGS) entry which is preliminary data.</text>
</comment>
<dbReference type="AlphaFoldDB" id="A0A2K0XLE6"/>